<dbReference type="GO" id="GO:0005743">
    <property type="term" value="C:mitochondrial inner membrane"/>
    <property type="evidence" value="ECO:0007669"/>
    <property type="project" value="UniProtKB-SubCell"/>
</dbReference>
<dbReference type="InterPro" id="IPR007533">
    <property type="entry name" value="Cyt_c_oxidase_assmbl_CtaG"/>
</dbReference>
<keyword evidence="8" id="KW-1185">Reference proteome</keyword>
<dbReference type="Gene3D" id="2.60.370.10">
    <property type="entry name" value="Ctag/Cox11"/>
    <property type="match status" value="1"/>
</dbReference>
<evidence type="ECO:0000256" key="5">
    <source>
        <dbReference type="ARBA" id="ARBA00023136"/>
    </source>
</evidence>
<evidence type="ECO:0000256" key="6">
    <source>
        <dbReference type="SAM" id="Phobius"/>
    </source>
</evidence>
<evidence type="ECO:0000313" key="7">
    <source>
        <dbReference type="EMBL" id="PSC71278.1"/>
    </source>
</evidence>
<keyword evidence="3 6" id="KW-0812">Transmembrane</keyword>
<evidence type="ECO:0000256" key="4">
    <source>
        <dbReference type="ARBA" id="ARBA00022989"/>
    </source>
</evidence>
<dbReference type="HAMAP" id="MF_00155">
    <property type="entry name" value="CtaG"/>
    <property type="match status" value="1"/>
</dbReference>
<dbReference type="EMBL" id="LHPF02000015">
    <property type="protein sequence ID" value="PSC71278.1"/>
    <property type="molecule type" value="Genomic_DNA"/>
</dbReference>
<proteinExistence type="inferred from homology"/>
<dbReference type="Proteomes" id="UP000239649">
    <property type="component" value="Unassembled WGS sequence"/>
</dbReference>
<dbReference type="Pfam" id="PF04442">
    <property type="entry name" value="CtaG_Cox11"/>
    <property type="match status" value="1"/>
</dbReference>
<dbReference type="AlphaFoldDB" id="A0A2P6VB39"/>
<accession>A0A2P6VB39</accession>
<dbReference type="GO" id="GO:0005507">
    <property type="term" value="F:copper ion binding"/>
    <property type="evidence" value="ECO:0007669"/>
    <property type="project" value="InterPro"/>
</dbReference>
<sequence>MRGLRESAGLLARASAAAVALCPSAARGGGTLAAAAAAAPSPATAPLEAAALRRWLHSCTGSSPHASPHAAWQQLRRQSQQQQWLLPPAAARRFSSRPRGRHDLYSSVNKKVTDQGWYILAATVGMIGVTYAAVPLYRMFCQATGYGGTVQEGKAVEDKIRRREENPDEEVERAAAAREVTVYFNSDVADGLPWRFVPTQRSVKLHPGQSTLAFYTAHNRSDKAITGVSTYNVAPQQAGQYFNKIQCFCFEEQKLRPGEKIDMPVFFYIDPEFATDPKMNGINIITLSYTFFKVEEEDWEEEEAGSPAAAAAAAALPVAATAGQ</sequence>
<gene>
    <name evidence="7" type="ORF">C2E20_5414</name>
</gene>
<dbReference type="STRING" id="554055.A0A2P6VB39"/>
<comment type="caution">
    <text evidence="7">The sequence shown here is derived from an EMBL/GenBank/DDBJ whole genome shotgun (WGS) entry which is preliminary data.</text>
</comment>
<protein>
    <submittedName>
        <fullName evidence="7">Cytochrome c oxidase assembly mitochondrial-like</fullName>
    </submittedName>
</protein>
<keyword evidence="5 6" id="KW-0472">Membrane</keyword>
<organism evidence="7 8">
    <name type="scientific">Micractinium conductrix</name>
    <dbReference type="NCBI Taxonomy" id="554055"/>
    <lineage>
        <taxon>Eukaryota</taxon>
        <taxon>Viridiplantae</taxon>
        <taxon>Chlorophyta</taxon>
        <taxon>core chlorophytes</taxon>
        <taxon>Trebouxiophyceae</taxon>
        <taxon>Chlorellales</taxon>
        <taxon>Chlorellaceae</taxon>
        <taxon>Chlorella clade</taxon>
        <taxon>Micractinium</taxon>
    </lineage>
</organism>
<comment type="subcellular location">
    <subcellularLocation>
        <location evidence="2">Mitochondrion inner membrane</location>
        <topology evidence="2">Single-pass membrane protein</topology>
        <orientation evidence="2">Intermembrane side</orientation>
    </subcellularLocation>
</comment>
<dbReference type="PANTHER" id="PTHR21320:SF3">
    <property type="entry name" value="CYTOCHROME C OXIDASE ASSEMBLY PROTEIN COX11, MITOCHONDRIAL-RELATED"/>
    <property type="match status" value="1"/>
</dbReference>
<evidence type="ECO:0000313" key="8">
    <source>
        <dbReference type="Proteomes" id="UP000239649"/>
    </source>
</evidence>
<dbReference type="SUPFAM" id="SSF110111">
    <property type="entry name" value="Ctag/Cox11"/>
    <property type="match status" value="1"/>
</dbReference>
<evidence type="ECO:0000256" key="2">
    <source>
        <dbReference type="ARBA" id="ARBA00004243"/>
    </source>
</evidence>
<name>A0A2P6VB39_9CHLO</name>
<reference evidence="7 8" key="1">
    <citation type="journal article" date="2018" name="Plant J.">
        <title>Genome sequences of Chlorella sorokiniana UTEX 1602 and Micractinium conductrix SAG 241.80: implications to maltose excretion by a green alga.</title>
        <authorList>
            <person name="Arriola M.B."/>
            <person name="Velmurugan N."/>
            <person name="Zhang Y."/>
            <person name="Plunkett M.H."/>
            <person name="Hondzo H."/>
            <person name="Barney B.M."/>
        </authorList>
    </citation>
    <scope>NUCLEOTIDE SEQUENCE [LARGE SCALE GENOMIC DNA]</scope>
    <source>
        <strain evidence="7 8">SAG 241.80</strain>
    </source>
</reference>
<dbReference type="OrthoDB" id="1704689at2759"/>
<evidence type="ECO:0000256" key="3">
    <source>
        <dbReference type="ARBA" id="ARBA00022692"/>
    </source>
</evidence>
<feature type="transmembrane region" description="Helical" evidence="6">
    <location>
        <begin position="117"/>
        <end position="137"/>
    </location>
</feature>
<dbReference type="NCBIfam" id="NF003465">
    <property type="entry name" value="PRK05089.1"/>
    <property type="match status" value="1"/>
</dbReference>
<comment type="function">
    <text evidence="1">Exerts its effect at some terminal stage of cytochrome c oxidase synthesis, probably by being involved in the insertion of the copper B into subunit I.</text>
</comment>
<evidence type="ECO:0000256" key="1">
    <source>
        <dbReference type="ARBA" id="ARBA00004007"/>
    </source>
</evidence>
<dbReference type="InterPro" id="IPR023471">
    <property type="entry name" value="CtaG/Cox11_dom_sf"/>
</dbReference>
<dbReference type="FunFam" id="2.60.370.10:FF:000001">
    <property type="entry name" value="COX11 cytochrome c oxidase assembly homolog"/>
    <property type="match status" value="1"/>
</dbReference>
<keyword evidence="4 6" id="KW-1133">Transmembrane helix</keyword>
<dbReference type="PANTHER" id="PTHR21320">
    <property type="entry name" value="CYTOCHROME C OXIDASE ASSEMBLY PROTEIN COX11-RELATED"/>
    <property type="match status" value="1"/>
</dbReference>